<evidence type="ECO:0000313" key="1">
    <source>
        <dbReference type="EMBL" id="KAL0433127.1"/>
    </source>
</evidence>
<name>A0AAW2VYR8_9LAMI</name>
<accession>A0AAW2VYR8</accession>
<protein>
    <submittedName>
        <fullName evidence="1">Uncharacterized protein</fullName>
    </submittedName>
</protein>
<dbReference type="PANTHER" id="PTHR33116:SF86">
    <property type="entry name" value="REVERSE TRANSCRIPTASE DOMAIN-CONTAINING PROTEIN"/>
    <property type="match status" value="1"/>
</dbReference>
<reference evidence="1" key="2">
    <citation type="journal article" date="2024" name="Plant">
        <title>Genomic evolution and insights into agronomic trait innovations of Sesamum species.</title>
        <authorList>
            <person name="Miao H."/>
            <person name="Wang L."/>
            <person name="Qu L."/>
            <person name="Liu H."/>
            <person name="Sun Y."/>
            <person name="Le M."/>
            <person name="Wang Q."/>
            <person name="Wei S."/>
            <person name="Zheng Y."/>
            <person name="Lin W."/>
            <person name="Duan Y."/>
            <person name="Cao H."/>
            <person name="Xiong S."/>
            <person name="Wang X."/>
            <person name="Wei L."/>
            <person name="Li C."/>
            <person name="Ma Q."/>
            <person name="Ju M."/>
            <person name="Zhao R."/>
            <person name="Li G."/>
            <person name="Mu C."/>
            <person name="Tian Q."/>
            <person name="Mei H."/>
            <person name="Zhang T."/>
            <person name="Gao T."/>
            <person name="Zhang H."/>
        </authorList>
    </citation>
    <scope>NUCLEOTIDE SEQUENCE</scope>
    <source>
        <strain evidence="1">KEN1</strain>
    </source>
</reference>
<gene>
    <name evidence="1" type="ORF">Slati_2647000</name>
</gene>
<proteinExistence type="predicted"/>
<dbReference type="EMBL" id="JACGWN010000009">
    <property type="protein sequence ID" value="KAL0433127.1"/>
    <property type="molecule type" value="Genomic_DNA"/>
</dbReference>
<comment type="caution">
    <text evidence="1">The sequence shown here is derived from an EMBL/GenBank/DDBJ whole genome shotgun (WGS) entry which is preliminary data.</text>
</comment>
<reference evidence="1" key="1">
    <citation type="submission" date="2020-06" db="EMBL/GenBank/DDBJ databases">
        <authorList>
            <person name="Li T."/>
            <person name="Hu X."/>
            <person name="Zhang T."/>
            <person name="Song X."/>
            <person name="Zhang H."/>
            <person name="Dai N."/>
            <person name="Sheng W."/>
            <person name="Hou X."/>
            <person name="Wei L."/>
        </authorList>
    </citation>
    <scope>NUCLEOTIDE SEQUENCE</scope>
    <source>
        <strain evidence="1">KEN1</strain>
        <tissue evidence="1">Leaf</tissue>
    </source>
</reference>
<dbReference type="AlphaFoldDB" id="A0AAW2VYR8"/>
<sequence length="222" mass="24958">MNAELMKPYTVEEITTAISLMAPLKSLDLTASLEAMQCINYILQVYGKASGQDINLEKSVIVFTTADNLWTSISEGLGIRQAEKHEKYLGLPSVVGRSRKEGFSSLRDKVWKKISSWGEKQLSEAGKEVLIKAVIQDILTYAMGIFRLLEGIIHDIEGIIASFWWNSTENQKIHWLSWNTLCSTKLVGGLGLRDLRAFNTAMLAKQFWHLLTNPTLLTARLI</sequence>
<dbReference type="PANTHER" id="PTHR33116">
    <property type="entry name" value="REVERSE TRANSCRIPTASE ZINC-BINDING DOMAIN-CONTAINING PROTEIN-RELATED-RELATED"/>
    <property type="match status" value="1"/>
</dbReference>
<organism evidence="1">
    <name type="scientific">Sesamum latifolium</name>
    <dbReference type="NCBI Taxonomy" id="2727402"/>
    <lineage>
        <taxon>Eukaryota</taxon>
        <taxon>Viridiplantae</taxon>
        <taxon>Streptophyta</taxon>
        <taxon>Embryophyta</taxon>
        <taxon>Tracheophyta</taxon>
        <taxon>Spermatophyta</taxon>
        <taxon>Magnoliopsida</taxon>
        <taxon>eudicotyledons</taxon>
        <taxon>Gunneridae</taxon>
        <taxon>Pentapetalae</taxon>
        <taxon>asterids</taxon>
        <taxon>lamiids</taxon>
        <taxon>Lamiales</taxon>
        <taxon>Pedaliaceae</taxon>
        <taxon>Sesamum</taxon>
    </lineage>
</organism>